<feature type="chain" id="PRO_5001997413" evidence="1">
    <location>
        <begin position="22"/>
        <end position="136"/>
    </location>
</feature>
<protein>
    <submittedName>
        <fullName evidence="2">Uncharacterized protein</fullName>
    </submittedName>
</protein>
<dbReference type="AlphaFoldDB" id="A0A0A2B3B8"/>
<keyword evidence="1" id="KW-0732">Signal</keyword>
<dbReference type="Proteomes" id="UP000030481">
    <property type="component" value="Unassembled WGS sequence"/>
</dbReference>
<evidence type="ECO:0000313" key="2">
    <source>
        <dbReference type="EMBL" id="KGG07305.1"/>
    </source>
</evidence>
<organism evidence="2 3">
    <name type="scientific">Prochlorococcus marinus str. MIT 9401</name>
    <dbReference type="NCBI Taxonomy" id="167551"/>
    <lineage>
        <taxon>Bacteria</taxon>
        <taxon>Bacillati</taxon>
        <taxon>Cyanobacteriota</taxon>
        <taxon>Cyanophyceae</taxon>
        <taxon>Synechococcales</taxon>
        <taxon>Prochlorococcaceae</taxon>
        <taxon>Prochlorococcus</taxon>
    </lineage>
</organism>
<feature type="signal peptide" evidence="1">
    <location>
        <begin position="1"/>
        <end position="21"/>
    </location>
</feature>
<evidence type="ECO:0000256" key="1">
    <source>
        <dbReference type="SAM" id="SignalP"/>
    </source>
</evidence>
<evidence type="ECO:0000313" key="3">
    <source>
        <dbReference type="Proteomes" id="UP000030481"/>
    </source>
</evidence>
<sequence>MTRSLFTATSALFLASTLGVADVYAFGVPKVPGLGGGGGGTNAITTKAKTKAAKTILKDVGKIAFRGGKIVASKQKWACDKLSKAQKIVLAINATDLIEQVSDLRETLYCGITDPIPAELLAPEEIKGDETENFAS</sequence>
<accession>A0A0A2B3B8</accession>
<reference evidence="3" key="1">
    <citation type="journal article" date="2014" name="Sci. Data">
        <title>Genomes of diverse isolates of the marine cyanobacterium Prochlorococcus.</title>
        <authorList>
            <person name="Biller S."/>
            <person name="Berube P."/>
            <person name="Thompson J."/>
            <person name="Kelly L."/>
            <person name="Roggensack S."/>
            <person name="Awad L."/>
            <person name="Roache-Johnson K."/>
            <person name="Ding H."/>
            <person name="Giovannoni S.J."/>
            <person name="Moore L.R."/>
            <person name="Chisholm S.W."/>
        </authorList>
    </citation>
    <scope>NUCLEOTIDE SEQUENCE [LARGE SCALE GENOMIC DNA]</scope>
</reference>
<comment type="caution">
    <text evidence="2">The sequence shown here is derived from an EMBL/GenBank/DDBJ whole genome shotgun (WGS) entry which is preliminary data.</text>
</comment>
<dbReference type="EMBL" id="JNAR01000016">
    <property type="protein sequence ID" value="KGG07305.1"/>
    <property type="molecule type" value="Genomic_DNA"/>
</dbReference>
<dbReference type="RefSeq" id="WP_152556197.1">
    <property type="nucleotide sequence ID" value="NZ_JNAR01000016.1"/>
</dbReference>
<gene>
    <name evidence="2" type="ORF">EV01_1642</name>
</gene>
<name>A0A0A2B3B8_PROMR</name>
<proteinExistence type="predicted"/>